<name>A0A9D3Z092_DREPO</name>
<comment type="caution">
    <text evidence="1">The sequence shown here is derived from an EMBL/GenBank/DDBJ whole genome shotgun (WGS) entry which is preliminary data.</text>
</comment>
<dbReference type="AlphaFoldDB" id="A0A9D3Z092"/>
<reference evidence="1" key="2">
    <citation type="submission" date="2020-11" db="EMBL/GenBank/DDBJ databases">
        <authorList>
            <person name="McCartney M.A."/>
            <person name="Auch B."/>
            <person name="Kono T."/>
            <person name="Mallez S."/>
            <person name="Becker A."/>
            <person name="Gohl D.M."/>
            <person name="Silverstein K.A.T."/>
            <person name="Koren S."/>
            <person name="Bechman K.B."/>
            <person name="Herman A."/>
            <person name="Abrahante J.E."/>
            <person name="Garbe J."/>
        </authorList>
    </citation>
    <scope>NUCLEOTIDE SEQUENCE</scope>
    <source>
        <strain evidence="1">Duluth1</strain>
        <tissue evidence="1">Whole animal</tissue>
    </source>
</reference>
<gene>
    <name evidence="1" type="ORF">DPMN_067436</name>
</gene>
<evidence type="ECO:0000313" key="2">
    <source>
        <dbReference type="Proteomes" id="UP000828390"/>
    </source>
</evidence>
<sequence length="125" mass="13936">MGVILRVIYCCHSRLAVMNDVMNDGVILRVIYCGHIRLAVMNDGLILRAIYCGHSRLSEMKDGAIFSVIYCGHIRLLHFLRGFKINKLYGNANCAIDIPISSLLCRRPSKTTTPLSPLESDLSPT</sequence>
<dbReference type="Proteomes" id="UP000828390">
    <property type="component" value="Unassembled WGS sequence"/>
</dbReference>
<dbReference type="EMBL" id="JAIWYP010000014">
    <property type="protein sequence ID" value="KAH3707997.1"/>
    <property type="molecule type" value="Genomic_DNA"/>
</dbReference>
<protein>
    <submittedName>
        <fullName evidence="1">Uncharacterized protein</fullName>
    </submittedName>
</protein>
<keyword evidence="2" id="KW-1185">Reference proteome</keyword>
<evidence type="ECO:0000313" key="1">
    <source>
        <dbReference type="EMBL" id="KAH3707997.1"/>
    </source>
</evidence>
<proteinExistence type="predicted"/>
<accession>A0A9D3Z092</accession>
<organism evidence="1 2">
    <name type="scientific">Dreissena polymorpha</name>
    <name type="common">Zebra mussel</name>
    <name type="synonym">Mytilus polymorpha</name>
    <dbReference type="NCBI Taxonomy" id="45954"/>
    <lineage>
        <taxon>Eukaryota</taxon>
        <taxon>Metazoa</taxon>
        <taxon>Spiralia</taxon>
        <taxon>Lophotrochozoa</taxon>
        <taxon>Mollusca</taxon>
        <taxon>Bivalvia</taxon>
        <taxon>Autobranchia</taxon>
        <taxon>Heteroconchia</taxon>
        <taxon>Euheterodonta</taxon>
        <taxon>Imparidentia</taxon>
        <taxon>Neoheterodontei</taxon>
        <taxon>Myida</taxon>
        <taxon>Dreissenoidea</taxon>
        <taxon>Dreissenidae</taxon>
        <taxon>Dreissena</taxon>
    </lineage>
</organism>
<reference evidence="1" key="1">
    <citation type="journal article" date="2019" name="bioRxiv">
        <title>The Genome of the Zebra Mussel, Dreissena polymorpha: A Resource for Invasive Species Research.</title>
        <authorList>
            <person name="McCartney M.A."/>
            <person name="Auch B."/>
            <person name="Kono T."/>
            <person name="Mallez S."/>
            <person name="Zhang Y."/>
            <person name="Obille A."/>
            <person name="Becker A."/>
            <person name="Abrahante J.E."/>
            <person name="Garbe J."/>
            <person name="Badalamenti J.P."/>
            <person name="Herman A."/>
            <person name="Mangelson H."/>
            <person name="Liachko I."/>
            <person name="Sullivan S."/>
            <person name="Sone E.D."/>
            <person name="Koren S."/>
            <person name="Silverstein K.A.T."/>
            <person name="Beckman K.B."/>
            <person name="Gohl D.M."/>
        </authorList>
    </citation>
    <scope>NUCLEOTIDE SEQUENCE</scope>
    <source>
        <strain evidence="1">Duluth1</strain>
        <tissue evidence="1">Whole animal</tissue>
    </source>
</reference>